<evidence type="ECO:0000313" key="6">
    <source>
        <dbReference type="Proteomes" id="UP000094578"/>
    </source>
</evidence>
<dbReference type="Gene3D" id="2.60.40.10">
    <property type="entry name" value="Immunoglobulins"/>
    <property type="match status" value="6"/>
</dbReference>
<proteinExistence type="predicted"/>
<dbReference type="SUPFAM" id="SSF49265">
    <property type="entry name" value="Fibronectin type III"/>
    <property type="match status" value="4"/>
</dbReference>
<dbReference type="PANTHER" id="PTHR47135">
    <property type="entry name" value="FIBRONECTIN TYPE III DOMAIN-CONTAINING PROTEIN 7"/>
    <property type="match status" value="1"/>
</dbReference>
<evidence type="ECO:0000256" key="1">
    <source>
        <dbReference type="SAM" id="MobiDB-lite"/>
    </source>
</evidence>
<evidence type="ECO:0000256" key="2">
    <source>
        <dbReference type="SAM" id="SignalP"/>
    </source>
</evidence>
<feature type="compositionally biased region" description="Low complexity" evidence="1">
    <location>
        <begin position="1101"/>
        <end position="1113"/>
    </location>
</feature>
<dbReference type="PROSITE" id="PS51272">
    <property type="entry name" value="SLH"/>
    <property type="match status" value="3"/>
</dbReference>
<feature type="domain" description="SLH" evidence="4">
    <location>
        <begin position="1220"/>
        <end position="1276"/>
    </location>
</feature>
<dbReference type="CDD" id="cd00063">
    <property type="entry name" value="FN3"/>
    <property type="match status" value="1"/>
</dbReference>
<dbReference type="Proteomes" id="UP000094578">
    <property type="component" value="Unassembled WGS sequence"/>
</dbReference>
<dbReference type="PROSITE" id="PS50853">
    <property type="entry name" value="FN3"/>
    <property type="match status" value="2"/>
</dbReference>
<keyword evidence="5" id="KW-0326">Glycosidase</keyword>
<feature type="compositionally biased region" description="Low complexity" evidence="1">
    <location>
        <begin position="1121"/>
        <end position="1151"/>
    </location>
</feature>
<dbReference type="InterPro" id="IPR013783">
    <property type="entry name" value="Ig-like_fold"/>
</dbReference>
<evidence type="ECO:0000259" key="4">
    <source>
        <dbReference type="PROSITE" id="PS51272"/>
    </source>
</evidence>
<evidence type="ECO:0000259" key="3">
    <source>
        <dbReference type="PROSITE" id="PS50853"/>
    </source>
</evidence>
<keyword evidence="6" id="KW-1185">Reference proteome</keyword>
<dbReference type="EMBL" id="MDER01000093">
    <property type="protein sequence ID" value="ODP26167.1"/>
    <property type="molecule type" value="Genomic_DNA"/>
</dbReference>
<dbReference type="InterPro" id="IPR001119">
    <property type="entry name" value="SLH_dom"/>
</dbReference>
<dbReference type="InterPro" id="IPR036116">
    <property type="entry name" value="FN3_sf"/>
</dbReference>
<dbReference type="PATRIC" id="fig|1886670.3.peg.4510"/>
<feature type="domain" description="SLH" evidence="4">
    <location>
        <begin position="1155"/>
        <end position="1218"/>
    </location>
</feature>
<dbReference type="Pfam" id="PF00395">
    <property type="entry name" value="SLH"/>
    <property type="match status" value="3"/>
</dbReference>
<sequence length="1333" mass="143020">MLTAVLLTSSLSTSMVSAASVVVDKTNAYTDAVRPHQIPTTFSPTNEQGSFKNISVNADGDQAVWAFGKNIYMYDRSDDVVKVLISSTYSLYDPVISADGSYVIYKETESTASFKMMGYNTAQQTSTQLAKSTKIFFGWPSISKDGSKVAYGYYDGTKYVASVQNTADLSVKMISPTIYGSKNTLDINPVVTGAPVILNQEGTKIVLSYIYDGYSNAATTVNYDLATDKSTVIYSGSAEGIHPYLLSGDGKKLYGMYFDMNLYTFSAIDLDTKVRTVLRSNSSSSYKAVSASSDGTMFVYNGLGFTDYSQVNNAQTGDFTLASGFSGDSKIMYYYNSTSGFNWVDTSEVKANLPNLLLPANPTNVKATTTVSNKTVTVSWDPLVLATNSFAVYRDGQLIANLGNAITQYIDSSTKAQTAYKYTVVARNLAGDAKSTDVSITSGGVATPEKLVVTGINTTTINASWSQVPGAESYTVKVGTQTLTTTDTSIDVSGLVKSTSYPVTVNAVIGTNVSDAATGTVKTLDTDPVYEKPEALYVMKTTANEAELEWVEVSGATGYVLKRAGKEIYSGTATSFKDSGLTPSTSYLYTLAAKYGSATSGAVSAKATTLVGTVLTAPGNVKAQLVEGEVQISFDAVAGATSYLIKRDGQLLNTVTSNTTFTDADVLAGNSYTYTVEATDGTSTSSTASTSITLTKAELLKPQGFTAVTVAHNHVYLVWDQVSGAKKYKVLRNGVELGTSESTYWDDKMVASETTYTYELVAMNNESNSESVVVHVTTPSESLAYPKNLTVVNATYKEISLKWKAVDGAQSYDVYRNNQLYGKVSLPEFTDMNVTGGTLNTYGIKARKGNLTSESAVISVNVPKQSIAGEAPQPVTGLKATQVSSGYVKLQMLSVTDATYYDVYRDQNVLVYHGILTAFKDDTVASEQTYTYTAYSGNNFGRTQGDTITVNTPAEAPVMVVQPVKSNENYTITFNFKTVSDADTYYVERNPRITYTKVAENQYRKTYYNTVTGKTEDQGIVTETNGSLGFEETSVEPSTNYQYNITAVKTKKDGTEEVVGNANVDVMTPADGTNATVPGTPSPTNPTPTKDKDKDKEHADTSNANNGTTNTNGSSGGVSTGGNPSVSNESKSSGTKESSSNSTPSSTNSNSITQDTYSFSDLSETHFAHVAITALTGKGLIKGYEDGTFKPEQAVTRAEFAIMITRALDMHSTAGYQHHFSDVDLNSWYAKELIVALNNGVTKGFTASQYAPAQSIPREQAAIMLANVSRNKPASNLQASFSDQNDIIAWAKADVAYSVARGTLKGYPDGKFKPKAKITRAEAAMMIYRLMNM</sequence>
<reference evidence="5 6" key="1">
    <citation type="submission" date="2016-08" db="EMBL/GenBank/DDBJ databases">
        <title>Genome sequencing of Paenibacillus sp. TI45-13ar, isolated from Korean traditional nuruk.</title>
        <authorList>
            <person name="Kim S.-J."/>
        </authorList>
    </citation>
    <scope>NUCLEOTIDE SEQUENCE [LARGE SCALE GENOMIC DNA]</scope>
    <source>
        <strain evidence="5 6">TI45-13ar</strain>
    </source>
</reference>
<feature type="compositionally biased region" description="Basic and acidic residues" evidence="1">
    <location>
        <begin position="1089"/>
        <end position="1100"/>
    </location>
</feature>
<dbReference type="STRING" id="1886670.PTI45_04489"/>
<feature type="domain" description="SLH" evidence="4">
    <location>
        <begin position="1278"/>
        <end position="1333"/>
    </location>
</feature>
<name>A0A1E3KXA5_9BACL</name>
<feature type="region of interest" description="Disordered" evidence="1">
    <location>
        <begin position="1063"/>
        <end position="1151"/>
    </location>
</feature>
<dbReference type="InterPro" id="IPR003961">
    <property type="entry name" value="FN3_dom"/>
</dbReference>
<accession>A0A1E3KXA5</accession>
<keyword evidence="2" id="KW-0732">Signal</keyword>
<dbReference type="PANTHER" id="PTHR47135:SF1">
    <property type="entry name" value="FIBRONECTIN TYPE III DOMAIN-CONTAINING PROTEIN 7"/>
    <property type="match status" value="1"/>
</dbReference>
<feature type="domain" description="Fibronectin type-III" evidence="3">
    <location>
        <begin position="361"/>
        <end position="450"/>
    </location>
</feature>
<gene>
    <name evidence="5" type="ORF">PTI45_04489</name>
</gene>
<dbReference type="SMART" id="SM00060">
    <property type="entry name" value="FN3"/>
    <property type="match status" value="7"/>
</dbReference>
<dbReference type="EC" id="3.2.1.14" evidence="5"/>
<keyword evidence="5" id="KW-0378">Hydrolase</keyword>
<feature type="signal peptide" evidence="2">
    <location>
        <begin position="1"/>
        <end position="18"/>
    </location>
</feature>
<feature type="chain" id="PRO_5009131099" evidence="2">
    <location>
        <begin position="19"/>
        <end position="1333"/>
    </location>
</feature>
<dbReference type="GO" id="GO:0008843">
    <property type="term" value="F:endochitinase activity"/>
    <property type="evidence" value="ECO:0007669"/>
    <property type="project" value="UniProtKB-EC"/>
</dbReference>
<evidence type="ECO:0000313" key="5">
    <source>
        <dbReference type="EMBL" id="ODP26167.1"/>
    </source>
</evidence>
<protein>
    <submittedName>
        <fullName evidence="5">Chitinase</fullName>
        <ecNumber evidence="5">3.2.1.14</ecNumber>
    </submittedName>
</protein>
<dbReference type="SUPFAM" id="SSF82171">
    <property type="entry name" value="DPP6 N-terminal domain-like"/>
    <property type="match status" value="1"/>
</dbReference>
<feature type="domain" description="Fibronectin type-III" evidence="3">
    <location>
        <begin position="532"/>
        <end position="619"/>
    </location>
</feature>
<comment type="caution">
    <text evidence="5">The sequence shown here is derived from an EMBL/GenBank/DDBJ whole genome shotgun (WGS) entry which is preliminary data.</text>
</comment>
<organism evidence="5 6">
    <name type="scientific">Paenibacillus nuruki</name>
    <dbReference type="NCBI Taxonomy" id="1886670"/>
    <lineage>
        <taxon>Bacteria</taxon>
        <taxon>Bacillati</taxon>
        <taxon>Bacillota</taxon>
        <taxon>Bacilli</taxon>
        <taxon>Bacillales</taxon>
        <taxon>Paenibacillaceae</taxon>
        <taxon>Paenibacillus</taxon>
    </lineage>
</organism>